<evidence type="ECO:0000313" key="3">
    <source>
        <dbReference type="WBParaSite" id="MBELARI_LOCUS9242"/>
    </source>
</evidence>
<name>A0AAF3JBV8_9BILA</name>
<sequence>MYSIIALISLLTITSAQFFGGGMANGGHPIRDFLFSRLMEHLPANAQGKAQAIHEDKSMNPMQKMMAFHGLIQELPADQRPTPPFIDRLPEPFKSKVMAIHNNDSLGMFDKMAAIKSLLSQAPESVKAQLPGGGRFLERLGSGGGPFARLFGGSQ</sequence>
<accession>A0AAF3JBV8</accession>
<protein>
    <submittedName>
        <fullName evidence="3">Uncharacterized protein</fullName>
    </submittedName>
</protein>
<feature type="chain" id="PRO_5041944597" evidence="1">
    <location>
        <begin position="17"/>
        <end position="155"/>
    </location>
</feature>
<feature type="signal peptide" evidence="1">
    <location>
        <begin position="1"/>
        <end position="16"/>
    </location>
</feature>
<evidence type="ECO:0000313" key="2">
    <source>
        <dbReference type="Proteomes" id="UP000887575"/>
    </source>
</evidence>
<dbReference type="AlphaFoldDB" id="A0AAF3JBV8"/>
<evidence type="ECO:0000256" key="1">
    <source>
        <dbReference type="SAM" id="SignalP"/>
    </source>
</evidence>
<dbReference type="WBParaSite" id="MBELARI_LOCUS9242">
    <property type="protein sequence ID" value="MBELARI_LOCUS9242"/>
    <property type="gene ID" value="MBELARI_LOCUS9242"/>
</dbReference>
<organism evidence="2 3">
    <name type="scientific">Mesorhabditis belari</name>
    <dbReference type="NCBI Taxonomy" id="2138241"/>
    <lineage>
        <taxon>Eukaryota</taxon>
        <taxon>Metazoa</taxon>
        <taxon>Ecdysozoa</taxon>
        <taxon>Nematoda</taxon>
        <taxon>Chromadorea</taxon>
        <taxon>Rhabditida</taxon>
        <taxon>Rhabditina</taxon>
        <taxon>Rhabditomorpha</taxon>
        <taxon>Rhabditoidea</taxon>
        <taxon>Rhabditidae</taxon>
        <taxon>Mesorhabditinae</taxon>
        <taxon>Mesorhabditis</taxon>
    </lineage>
</organism>
<proteinExistence type="predicted"/>
<keyword evidence="1" id="KW-0732">Signal</keyword>
<reference evidence="3" key="1">
    <citation type="submission" date="2024-02" db="UniProtKB">
        <authorList>
            <consortium name="WormBaseParasite"/>
        </authorList>
    </citation>
    <scope>IDENTIFICATION</scope>
</reference>
<dbReference type="Proteomes" id="UP000887575">
    <property type="component" value="Unassembled WGS sequence"/>
</dbReference>
<keyword evidence="2" id="KW-1185">Reference proteome</keyword>